<dbReference type="Proteomes" id="UP000078561">
    <property type="component" value="Unassembled WGS sequence"/>
</dbReference>
<protein>
    <submittedName>
        <fullName evidence="1">Uncharacterized protein</fullName>
    </submittedName>
</protein>
<proteinExistence type="predicted"/>
<evidence type="ECO:0000313" key="1">
    <source>
        <dbReference type="EMBL" id="SAM06260.1"/>
    </source>
</evidence>
<reference evidence="1" key="1">
    <citation type="submission" date="2016-04" db="EMBL/GenBank/DDBJ databases">
        <authorList>
            <person name="Evans L.H."/>
            <person name="Alamgir A."/>
            <person name="Owens N."/>
            <person name="Weber N.D."/>
            <person name="Virtaneva K."/>
            <person name="Barbian K."/>
            <person name="Babar A."/>
            <person name="Rosenke K."/>
        </authorList>
    </citation>
    <scope>NUCLEOTIDE SEQUENCE [LARGE SCALE GENOMIC DNA]</scope>
    <source>
        <strain evidence="1">CBS 101.48</strain>
    </source>
</reference>
<evidence type="ECO:0000313" key="2">
    <source>
        <dbReference type="Proteomes" id="UP000078561"/>
    </source>
</evidence>
<gene>
    <name evidence="1" type="primary">ABSGL_12148.1 scaffold 12710</name>
</gene>
<dbReference type="EMBL" id="LT554579">
    <property type="protein sequence ID" value="SAM06260.1"/>
    <property type="molecule type" value="Genomic_DNA"/>
</dbReference>
<dbReference type="AlphaFoldDB" id="A0A168R828"/>
<dbReference type="InParanoid" id="A0A168R828"/>
<keyword evidence="2" id="KW-1185">Reference proteome</keyword>
<name>A0A168R828_ABSGL</name>
<accession>A0A168R828</accession>
<organism evidence="1">
    <name type="scientific">Absidia glauca</name>
    <name type="common">Pin mould</name>
    <dbReference type="NCBI Taxonomy" id="4829"/>
    <lineage>
        <taxon>Eukaryota</taxon>
        <taxon>Fungi</taxon>
        <taxon>Fungi incertae sedis</taxon>
        <taxon>Mucoromycota</taxon>
        <taxon>Mucoromycotina</taxon>
        <taxon>Mucoromycetes</taxon>
        <taxon>Mucorales</taxon>
        <taxon>Cunninghamellaceae</taxon>
        <taxon>Absidia</taxon>
    </lineage>
</organism>
<sequence>MFLRCAFQCGVKIVGEGLPENTVYEMFLICDALLYWFRKRRTGPKWCSMKQRTTSTPTGRGQRGSDTLYIIHVLPLSIVLAPSGTSFTKDDPLLSTGSLKTQVRLSGCRIVVVTMSMACPLTVYQLAEGTK</sequence>